<dbReference type="AlphaFoldDB" id="A0A401RRN4"/>
<organism evidence="1 2">
    <name type="scientific">Chiloscyllium punctatum</name>
    <name type="common">Brownbanded bambooshark</name>
    <name type="synonym">Hemiscyllium punctatum</name>
    <dbReference type="NCBI Taxonomy" id="137246"/>
    <lineage>
        <taxon>Eukaryota</taxon>
        <taxon>Metazoa</taxon>
        <taxon>Chordata</taxon>
        <taxon>Craniata</taxon>
        <taxon>Vertebrata</taxon>
        <taxon>Chondrichthyes</taxon>
        <taxon>Elasmobranchii</taxon>
        <taxon>Galeomorphii</taxon>
        <taxon>Galeoidea</taxon>
        <taxon>Orectolobiformes</taxon>
        <taxon>Hemiscylliidae</taxon>
        <taxon>Chiloscyllium</taxon>
    </lineage>
</organism>
<gene>
    <name evidence="1" type="ORF">chiPu_0019372</name>
</gene>
<dbReference type="EMBL" id="BEZZ01001950">
    <property type="protein sequence ID" value="GCC20804.1"/>
    <property type="molecule type" value="Genomic_DNA"/>
</dbReference>
<reference evidence="1 2" key="1">
    <citation type="journal article" date="2018" name="Nat. Ecol. Evol.">
        <title>Shark genomes provide insights into elasmobranch evolution and the origin of vertebrates.</title>
        <authorList>
            <person name="Hara Y"/>
            <person name="Yamaguchi K"/>
            <person name="Onimaru K"/>
            <person name="Kadota M"/>
            <person name="Koyanagi M"/>
            <person name="Keeley SD"/>
            <person name="Tatsumi K"/>
            <person name="Tanaka K"/>
            <person name="Motone F"/>
            <person name="Kageyama Y"/>
            <person name="Nozu R"/>
            <person name="Adachi N"/>
            <person name="Nishimura O"/>
            <person name="Nakagawa R"/>
            <person name="Tanegashima C"/>
            <person name="Kiyatake I"/>
            <person name="Matsumoto R"/>
            <person name="Murakumo K"/>
            <person name="Nishida K"/>
            <person name="Terakita A"/>
            <person name="Kuratani S"/>
            <person name="Sato K"/>
            <person name="Hyodo S Kuraku.S."/>
        </authorList>
    </citation>
    <scope>NUCLEOTIDE SEQUENCE [LARGE SCALE GENOMIC DNA]</scope>
</reference>
<name>A0A401RRN4_CHIPU</name>
<sequence length="137" mass="15313">MNRRPTGCTEFFGGEYLHLFRGNRSFNFLPVRTVLELQGNLRSESETDLNQNVRSVLLSININKRIGLKDNQGDETVVSHYLAVSKPLQMTLPGSAFKIKISFSMCRVCIKQLIDLGTGRSEEAGSVTGTETDRDET</sequence>
<comment type="caution">
    <text evidence="1">The sequence shown here is derived from an EMBL/GenBank/DDBJ whole genome shotgun (WGS) entry which is preliminary data.</text>
</comment>
<evidence type="ECO:0000313" key="2">
    <source>
        <dbReference type="Proteomes" id="UP000287033"/>
    </source>
</evidence>
<proteinExistence type="predicted"/>
<protein>
    <submittedName>
        <fullName evidence="1">Uncharacterized protein</fullName>
    </submittedName>
</protein>
<dbReference type="Proteomes" id="UP000287033">
    <property type="component" value="Unassembled WGS sequence"/>
</dbReference>
<evidence type="ECO:0000313" key="1">
    <source>
        <dbReference type="EMBL" id="GCC20804.1"/>
    </source>
</evidence>
<accession>A0A401RRN4</accession>
<keyword evidence="2" id="KW-1185">Reference proteome</keyword>